<organism evidence="10 11">
    <name type="scientific">Clostridium thermobutyricum DSM 4928</name>
    <dbReference type="NCBI Taxonomy" id="1121339"/>
    <lineage>
        <taxon>Bacteria</taxon>
        <taxon>Bacillati</taxon>
        <taxon>Bacillota</taxon>
        <taxon>Clostridia</taxon>
        <taxon>Eubacteriales</taxon>
        <taxon>Clostridiaceae</taxon>
        <taxon>Clostridium</taxon>
    </lineage>
</organism>
<dbReference type="SMART" id="SM00902">
    <property type="entry name" value="Fe_hyd_SSU"/>
    <property type="match status" value="1"/>
</dbReference>
<dbReference type="PROSITE" id="PS51085">
    <property type="entry name" value="2FE2S_FER_2"/>
    <property type="match status" value="1"/>
</dbReference>
<dbReference type="Pfam" id="PF22609">
    <property type="entry name" value="Fe_hydrogense_Fe-S_bd"/>
    <property type="match status" value="1"/>
</dbReference>
<dbReference type="SUPFAM" id="SSF53920">
    <property type="entry name" value="Fe-only hydrogenase"/>
    <property type="match status" value="1"/>
</dbReference>
<keyword evidence="6" id="KW-0411">Iron-sulfur</keyword>
<dbReference type="Pfam" id="PF13510">
    <property type="entry name" value="Fer2_4"/>
    <property type="match status" value="1"/>
</dbReference>
<dbReference type="PROSITE" id="PS51839">
    <property type="entry name" value="4FE4S_HC3"/>
    <property type="match status" value="1"/>
</dbReference>
<evidence type="ECO:0000256" key="4">
    <source>
        <dbReference type="ARBA" id="ARBA00022737"/>
    </source>
</evidence>
<dbReference type="InterPro" id="IPR009016">
    <property type="entry name" value="Fe_hydrogenase"/>
</dbReference>
<comment type="caution">
    <text evidence="10">The sequence shown here is derived from an EMBL/GenBank/DDBJ whole genome shotgun (WGS) entry which is preliminary data.</text>
</comment>
<dbReference type="NCBIfam" id="NF040762">
    <property type="entry name" value="Hydr_FeFe_Clost"/>
    <property type="match status" value="1"/>
</dbReference>
<evidence type="ECO:0000259" key="8">
    <source>
        <dbReference type="PROSITE" id="PS51379"/>
    </source>
</evidence>
<dbReference type="Gene3D" id="3.10.20.740">
    <property type="match status" value="1"/>
</dbReference>
<evidence type="ECO:0000313" key="11">
    <source>
        <dbReference type="Proteomes" id="UP000191448"/>
    </source>
</evidence>
<keyword evidence="4" id="KW-0677">Repeat</keyword>
<dbReference type="PANTHER" id="PTHR11615">
    <property type="entry name" value="NITRATE, FORMATE, IRON DEHYDROGENASE"/>
    <property type="match status" value="1"/>
</dbReference>
<name>A0A1V4SUS4_9CLOT</name>
<dbReference type="GO" id="GO:0042773">
    <property type="term" value="P:ATP synthesis coupled electron transport"/>
    <property type="evidence" value="ECO:0007669"/>
    <property type="project" value="InterPro"/>
</dbReference>
<evidence type="ECO:0000259" key="9">
    <source>
        <dbReference type="PROSITE" id="PS51839"/>
    </source>
</evidence>
<evidence type="ECO:0000256" key="5">
    <source>
        <dbReference type="ARBA" id="ARBA00023004"/>
    </source>
</evidence>
<dbReference type="InterPro" id="IPR019574">
    <property type="entry name" value="NADH_UbQ_OxRdtase_Gsu_4Fe4S-bd"/>
</dbReference>
<dbReference type="RefSeq" id="WP_080022895.1">
    <property type="nucleotide sequence ID" value="NZ_LTAY01000041.1"/>
</dbReference>
<keyword evidence="10" id="KW-0560">Oxidoreductase</keyword>
<dbReference type="GO" id="GO:0008137">
    <property type="term" value="F:NADH dehydrogenase (ubiquinone) activity"/>
    <property type="evidence" value="ECO:0007669"/>
    <property type="project" value="InterPro"/>
</dbReference>
<dbReference type="AlphaFoldDB" id="A0A1V4SUS4"/>
<keyword evidence="5" id="KW-0408">Iron</keyword>
<dbReference type="Pfam" id="PF02256">
    <property type="entry name" value="Fe_hyd_SSU"/>
    <property type="match status" value="1"/>
</dbReference>
<reference evidence="10 11" key="1">
    <citation type="submission" date="2016-02" db="EMBL/GenBank/DDBJ databases">
        <title>Genome sequence of Clostridium thermobutyricum DSM 4928.</title>
        <authorList>
            <person name="Poehlein A."/>
            <person name="Daniel R."/>
        </authorList>
    </citation>
    <scope>NUCLEOTIDE SEQUENCE [LARGE SCALE GENOMIC DNA]</scope>
    <source>
        <strain evidence="10 11">DSM 4928</strain>
    </source>
</reference>
<sequence>MSTLTINNIKIDFEGEKTILELARENNINIPALCYFKECYHKGICGLCLVKIEGKDGFFRACSTKAEDGLIVSSEAEDVKEKVRGEVVKILNNHDFKCGVCKRRETCELLKVVIKTRAKQEKPFNVEDKNKTIDDRSHSLVLNRQRCIKCGRCVAMCREETTTKSIIFHDLEDGERIVGSRDLKNFDETRCLLCGQCVTACPVDALQEKSHIEIVEEALNDPNKHVIVAMAPAVRAAFGEQFNMGFGVDVTGKIYTALRMIGFDKIFDINFGADATIMEEAAEFIERIKNGGALPMFTSCCPGWIRLVEHYFPELIPNLSSTKSPQQIFGAASKSYYSHISGIKSENIFTVTIMPCITKKFEMNRPEMENDGIRNIDAVLTSKELGRMIKARKISFKELEESEADEAMGMYSGAGAIFGATGGVMEAALRTAVDKLEGRDIEDIDYTEVRGFQGIKESTITINGEEHRIAVVNGASNFFKFVEEGNLKKGYSLVEVMDCSGGCINGGGQPQVSSIDREKFDFRKLRASVLYNQDAKKLPKRKSYQNPAIIKMYESYIGEPGKGRAHELFHTTYRVR</sequence>
<dbReference type="Gene3D" id="3.40.50.1780">
    <property type="match status" value="1"/>
</dbReference>
<dbReference type="InterPro" id="IPR050340">
    <property type="entry name" value="Cytosolic_Fe-S_CAF"/>
</dbReference>
<dbReference type="InterPro" id="IPR036010">
    <property type="entry name" value="2Fe-2S_ferredoxin-like_sf"/>
</dbReference>
<accession>A0A1V4SUS4</accession>
<dbReference type="InterPro" id="IPR000283">
    <property type="entry name" value="NADH_UbQ_OxRdtase_75kDa_su_CS"/>
</dbReference>
<evidence type="ECO:0000256" key="6">
    <source>
        <dbReference type="ARBA" id="ARBA00023014"/>
    </source>
</evidence>
<feature type="domain" description="4Fe-4S ferredoxin-type" evidence="8">
    <location>
        <begin position="182"/>
        <end position="211"/>
    </location>
</feature>
<comment type="cofactor">
    <cofactor evidence="1">
        <name>[4Fe-4S] cluster</name>
        <dbReference type="ChEBI" id="CHEBI:49883"/>
    </cofactor>
</comment>
<dbReference type="PROSITE" id="PS51379">
    <property type="entry name" value="4FE4S_FER_2"/>
    <property type="match status" value="2"/>
</dbReference>
<protein>
    <submittedName>
        <fullName evidence="10">Iron hydrogenase 1</fullName>
        <ecNumber evidence="10">1.12.7.2</ecNumber>
    </submittedName>
</protein>
<gene>
    <name evidence="10" type="ORF">CLTHE_17230</name>
</gene>
<dbReference type="InterPro" id="IPR003149">
    <property type="entry name" value="Fe_hydrogenase_ssu"/>
</dbReference>
<dbReference type="PROSITE" id="PS00643">
    <property type="entry name" value="COMPLEX1_75K_3"/>
    <property type="match status" value="1"/>
</dbReference>
<feature type="domain" description="4Fe-4S His(Cys)3-ligated-type" evidence="9">
    <location>
        <begin position="78"/>
        <end position="117"/>
    </location>
</feature>
<dbReference type="InterPro" id="IPR017900">
    <property type="entry name" value="4Fe4S_Fe_S_CS"/>
</dbReference>
<evidence type="ECO:0000259" key="7">
    <source>
        <dbReference type="PROSITE" id="PS51085"/>
    </source>
</evidence>
<dbReference type="GO" id="GO:0016020">
    <property type="term" value="C:membrane"/>
    <property type="evidence" value="ECO:0007669"/>
    <property type="project" value="InterPro"/>
</dbReference>
<dbReference type="Proteomes" id="UP000191448">
    <property type="component" value="Unassembled WGS sequence"/>
</dbReference>
<dbReference type="EC" id="1.12.7.2" evidence="10"/>
<dbReference type="InterPro" id="IPR017896">
    <property type="entry name" value="4Fe4S_Fe-S-bd"/>
</dbReference>
<dbReference type="InterPro" id="IPR055150">
    <property type="entry name" value="Fe_hydrogense_Fe-S_bd"/>
</dbReference>
<dbReference type="Gene3D" id="4.10.260.20">
    <property type="entry name" value="Iron hydrogenase, small subunit"/>
    <property type="match status" value="1"/>
</dbReference>
<evidence type="ECO:0000256" key="1">
    <source>
        <dbReference type="ARBA" id="ARBA00001966"/>
    </source>
</evidence>
<feature type="domain" description="4Fe-4S ferredoxin-type" evidence="8">
    <location>
        <begin position="138"/>
        <end position="167"/>
    </location>
</feature>
<proteinExistence type="predicted"/>
<dbReference type="PROSITE" id="PS00198">
    <property type="entry name" value="4FE4S_FER_1"/>
    <property type="match status" value="1"/>
</dbReference>
<dbReference type="GO" id="GO:0051539">
    <property type="term" value="F:4 iron, 4 sulfur cluster binding"/>
    <property type="evidence" value="ECO:0007669"/>
    <property type="project" value="UniProtKB-KW"/>
</dbReference>
<dbReference type="InterPro" id="IPR001041">
    <property type="entry name" value="2Fe-2S_ferredoxin-type"/>
</dbReference>
<dbReference type="FunFam" id="3.30.70.20:FF:000035">
    <property type="entry name" value="Iron hydrogenase 1"/>
    <property type="match status" value="1"/>
</dbReference>
<dbReference type="Gene3D" id="3.30.70.20">
    <property type="match status" value="1"/>
</dbReference>
<dbReference type="OrthoDB" id="9805142at2"/>
<dbReference type="GO" id="GO:0008901">
    <property type="term" value="F:ferredoxin hydrogenase activity"/>
    <property type="evidence" value="ECO:0007669"/>
    <property type="project" value="UniProtKB-EC"/>
</dbReference>
<evidence type="ECO:0000256" key="2">
    <source>
        <dbReference type="ARBA" id="ARBA00022485"/>
    </source>
</evidence>
<evidence type="ECO:0000313" key="10">
    <source>
        <dbReference type="EMBL" id="OPX47650.1"/>
    </source>
</evidence>
<keyword evidence="3" id="KW-0479">Metal-binding</keyword>
<evidence type="ECO:0000256" key="3">
    <source>
        <dbReference type="ARBA" id="ARBA00022723"/>
    </source>
</evidence>
<dbReference type="Gene3D" id="3.40.950.10">
    <property type="entry name" value="Fe-only Hydrogenase (Larger Subunit), Chain L, domain 3"/>
    <property type="match status" value="1"/>
</dbReference>
<dbReference type="InterPro" id="IPR013352">
    <property type="entry name" value="Fe_hydrogenase_subset"/>
</dbReference>
<dbReference type="Pfam" id="PF12838">
    <property type="entry name" value="Fer4_7"/>
    <property type="match status" value="1"/>
</dbReference>
<feature type="domain" description="2Fe-2S ferredoxin-type" evidence="7">
    <location>
        <begin position="1"/>
        <end position="78"/>
    </location>
</feature>
<dbReference type="InterPro" id="IPR036991">
    <property type="entry name" value="Fe_hydrogenase_ssu_sf"/>
</dbReference>
<keyword evidence="2" id="KW-0004">4Fe-4S</keyword>
<dbReference type="NCBIfam" id="TIGR02512">
    <property type="entry name" value="FeFe_hydrog_A"/>
    <property type="match status" value="1"/>
</dbReference>
<dbReference type="GO" id="GO:0005506">
    <property type="term" value="F:iron ion binding"/>
    <property type="evidence" value="ECO:0007669"/>
    <property type="project" value="InterPro"/>
</dbReference>
<dbReference type="CDD" id="cd00207">
    <property type="entry name" value="fer2"/>
    <property type="match status" value="1"/>
</dbReference>
<dbReference type="SUPFAM" id="SSF54862">
    <property type="entry name" value="4Fe-4S ferredoxins"/>
    <property type="match status" value="1"/>
</dbReference>
<dbReference type="SUPFAM" id="SSF54292">
    <property type="entry name" value="2Fe-2S ferredoxin-like"/>
    <property type="match status" value="1"/>
</dbReference>
<dbReference type="Pfam" id="PF02906">
    <property type="entry name" value="Fe_hyd_lg_C"/>
    <property type="match status" value="1"/>
</dbReference>
<dbReference type="InterPro" id="IPR004108">
    <property type="entry name" value="Fe_hydrogenase_lsu_C"/>
</dbReference>
<dbReference type="EMBL" id="LTAY01000041">
    <property type="protein sequence ID" value="OPX47650.1"/>
    <property type="molecule type" value="Genomic_DNA"/>
</dbReference>